<keyword evidence="7" id="KW-1185">Reference proteome</keyword>
<dbReference type="EMBL" id="CP029553">
    <property type="protein sequence ID" value="AWN46008.1"/>
    <property type="molecule type" value="Genomic_DNA"/>
</dbReference>
<dbReference type="Pfam" id="PF07378">
    <property type="entry name" value="FlbT"/>
    <property type="match status" value="1"/>
</dbReference>
<dbReference type="AlphaFoldDB" id="A0A2U8WKA9"/>
<evidence type="ECO:0000256" key="2">
    <source>
        <dbReference type="ARBA" id="ARBA00022795"/>
    </source>
</evidence>
<dbReference type="InterPro" id="IPR009967">
    <property type="entry name" value="Flagellum_FlbT"/>
</dbReference>
<protein>
    <recommendedName>
        <fullName evidence="4">Probable flagellum biosynthesis repressor protein FlbT</fullName>
    </recommendedName>
</protein>
<dbReference type="HAMAP" id="MF_00783">
    <property type="entry name" value="FlbT"/>
    <property type="match status" value="1"/>
</dbReference>
<keyword evidence="3 4" id="KW-0694">RNA-binding</keyword>
<evidence type="ECO:0000256" key="3">
    <source>
        <dbReference type="ARBA" id="ARBA00022884"/>
    </source>
</evidence>
<dbReference type="GO" id="GO:0006402">
    <property type="term" value="P:mRNA catabolic process"/>
    <property type="evidence" value="ECO:0007669"/>
    <property type="project" value="InterPro"/>
</dbReference>
<keyword evidence="2 4" id="KW-1005">Bacterial flagellum biogenesis</keyword>
<sequence length="183" mass="19694">MRLSLRAGERIYINGAVLRVDRKVAIELMNDATFLLESHVLQAEEATTPLRQLYFAAQTMLIDPGRAEVARGLYDGIRAGLLATTGEAVLRDGLEAAHSFVEAGRLYEALKLIRGLYPLEAALMAQGEVPLAPVPALGTLARRARGPERSRERAPARPQVPVPASVPGRRAASPSLPALDPEA</sequence>
<organism evidence="6 7">
    <name type="scientific">Methylobacterium terrae</name>
    <dbReference type="NCBI Taxonomy" id="2202827"/>
    <lineage>
        <taxon>Bacteria</taxon>
        <taxon>Pseudomonadati</taxon>
        <taxon>Pseudomonadota</taxon>
        <taxon>Alphaproteobacteria</taxon>
        <taxon>Hyphomicrobiales</taxon>
        <taxon>Methylobacteriaceae</taxon>
        <taxon>Methylobacterium</taxon>
    </lineage>
</organism>
<comment type="similarity">
    <text evidence="4">Belongs to the FlbT family.</text>
</comment>
<name>A0A2U8WKA9_9HYPH</name>
<accession>A0A2U8WKA9</accession>
<evidence type="ECO:0000256" key="5">
    <source>
        <dbReference type="SAM" id="MobiDB-lite"/>
    </source>
</evidence>
<feature type="compositionally biased region" description="Low complexity" evidence="5">
    <location>
        <begin position="156"/>
        <end position="167"/>
    </location>
</feature>
<evidence type="ECO:0000256" key="4">
    <source>
        <dbReference type="HAMAP-Rule" id="MF_00783"/>
    </source>
</evidence>
<dbReference type="Proteomes" id="UP000245444">
    <property type="component" value="Chromosome"/>
</dbReference>
<reference evidence="6 7" key="1">
    <citation type="submission" date="2018-05" db="EMBL/GenBank/DDBJ databases">
        <title>Complete Genome Sequence of Methylobacterium sp. 17Sr1-28.</title>
        <authorList>
            <person name="Srinivasan S."/>
        </authorList>
    </citation>
    <scope>NUCLEOTIDE SEQUENCE [LARGE SCALE GENOMIC DNA]</scope>
    <source>
        <strain evidence="6 7">17Sr1-28</strain>
    </source>
</reference>
<keyword evidence="1 4" id="KW-0678">Repressor</keyword>
<keyword evidence="6" id="KW-0969">Cilium</keyword>
<dbReference type="KEGG" id="mtea:DK419_06510"/>
<feature type="region of interest" description="Disordered" evidence="5">
    <location>
        <begin position="142"/>
        <end position="183"/>
    </location>
</feature>
<dbReference type="GO" id="GO:1902209">
    <property type="term" value="P:negative regulation of bacterial-type flagellum assembly"/>
    <property type="evidence" value="ECO:0007669"/>
    <property type="project" value="UniProtKB-UniRule"/>
</dbReference>
<feature type="compositionally biased region" description="Basic and acidic residues" evidence="5">
    <location>
        <begin position="145"/>
        <end position="155"/>
    </location>
</feature>
<dbReference type="NCBIfam" id="NF001995">
    <property type="entry name" value="PRK00794.1-1"/>
    <property type="match status" value="1"/>
</dbReference>
<dbReference type="OrthoDB" id="7932924at2"/>
<comment type="function">
    <text evidence="4">Has a post-transcriptional repressor function in flagellum biogenesis. Associates with the 5'-UTR of fljK mRNA and promotes its degradation.</text>
</comment>
<keyword evidence="6" id="KW-0966">Cell projection</keyword>
<dbReference type="RefSeq" id="WP_109958364.1">
    <property type="nucleotide sequence ID" value="NZ_CP029553.1"/>
</dbReference>
<keyword evidence="6" id="KW-0282">Flagellum</keyword>
<dbReference type="GO" id="GO:0044781">
    <property type="term" value="P:bacterial-type flagellum organization"/>
    <property type="evidence" value="ECO:0007669"/>
    <property type="project" value="UniProtKB-KW"/>
</dbReference>
<evidence type="ECO:0000256" key="1">
    <source>
        <dbReference type="ARBA" id="ARBA00022491"/>
    </source>
</evidence>
<dbReference type="GO" id="GO:0048027">
    <property type="term" value="F:mRNA 5'-UTR binding"/>
    <property type="evidence" value="ECO:0007669"/>
    <property type="project" value="UniProtKB-UniRule"/>
</dbReference>
<gene>
    <name evidence="4" type="primary">flbT</name>
    <name evidence="6" type="ORF">DK419_06510</name>
</gene>
<evidence type="ECO:0000313" key="6">
    <source>
        <dbReference type="EMBL" id="AWN46008.1"/>
    </source>
</evidence>
<proteinExistence type="inferred from homology"/>
<evidence type="ECO:0000313" key="7">
    <source>
        <dbReference type="Proteomes" id="UP000245444"/>
    </source>
</evidence>